<keyword evidence="4 6" id="KW-0472">Membrane</keyword>
<accession>A0A7S4PY19</accession>
<dbReference type="InterPro" id="IPR005821">
    <property type="entry name" value="Ion_trans_dom"/>
</dbReference>
<dbReference type="SUPFAM" id="SSF81324">
    <property type="entry name" value="Voltage-gated potassium channels"/>
    <property type="match status" value="1"/>
</dbReference>
<reference evidence="8" key="1">
    <citation type="submission" date="2021-01" db="EMBL/GenBank/DDBJ databases">
        <authorList>
            <person name="Corre E."/>
            <person name="Pelletier E."/>
            <person name="Niang G."/>
            <person name="Scheremetjew M."/>
            <person name="Finn R."/>
            <person name="Kale V."/>
            <person name="Holt S."/>
            <person name="Cochrane G."/>
            <person name="Meng A."/>
            <person name="Brown T."/>
            <person name="Cohen L."/>
        </authorList>
    </citation>
    <scope>NUCLEOTIDE SEQUENCE</scope>
    <source>
        <strain evidence="8">CCMP3105</strain>
    </source>
</reference>
<dbReference type="InterPro" id="IPR051413">
    <property type="entry name" value="K/Na_HCN_channel"/>
</dbReference>
<feature type="transmembrane region" description="Helical" evidence="6">
    <location>
        <begin position="416"/>
        <end position="435"/>
    </location>
</feature>
<sequence length="910" mass="102074">MEGSAGGEPTGVLPIPVRHAVRVPSAASQKNEQPREIVHVESNLSAMSAASKRESDWENGKIPREAVEWESRSILNRREPGENRDRIHGGHLGVLPTRTGRDRHCVDFMSSQSGRASQTVDFGLNMQSQRAHHHHLRGGDRGGFKGTFHDLLQELAAVHEIDLSHTRSECARLRMENASLRAELGREAETSVVRGVRTPSKATLPGPPAPPVPAVPQPPVHLLPTAMPLQEGAPLPLLQQLDEVNRDRDNNKTENELQGVPLVTLPANSNGEVLQGVRTQNEIPNGMISGVSTVNDLDIAEVHSRSVMGVHRFLSFTKDFKALPVWKMEDLGLSTGSKRLKLTRQSTSARPSRAKKEEEYTIKGQSCMQPFIIHPSSFKRLSWDLLSMALLAYDIIMIPFTGAFDPEPTQLMIGMNWITLFFWSLDMPASILTGFQDGRHTVMKPSRILRRYFKTWFVLDCLIVGFDWALLGLGESDGGGGSAARLGRSLRTLRFVRTLRLIRLLKIKRILQEIQDQINTEALSICFGVAKIILVLVLANHIVACCWYGIGEMGATSLESGQTSWVVENGIAQRTLLYRYATSLHWSLTQFTPASMEVVPYNVTERLFSVIVLLFAMITFSSFVSILTASMAELRNISSDETRQFWLLRRYLRDWQVPRRFAMRIQRYLEYAYAKQRQRVQAKDVKLLALLSGPLHDELKYETLSVHLSVHPLFVSCESGMRIFSKSLAEMWLARGDCVFCCGEQASSMVFLSHGNFQYHLGEVDNNVDSLPSEKEGSLPEGQWVAEAVLWTPWLHLGDLMSLTESQVLIINSSQFGAAVQVHKPMWLGLRRYAEKFVQALNRLKKEELTDLLHTVMRTAEIVEEADFASGVTNDTPEEDEAESAFGRLSRSIWGRANRVTRASTPEHFS</sequence>
<dbReference type="PANTHER" id="PTHR45689:SF5">
    <property type="entry name" value="I[[H]] CHANNEL, ISOFORM E"/>
    <property type="match status" value="1"/>
</dbReference>
<proteinExistence type="predicted"/>
<dbReference type="PANTHER" id="PTHR45689">
    <property type="entry name" value="I[[H]] CHANNEL, ISOFORM E"/>
    <property type="match status" value="1"/>
</dbReference>
<evidence type="ECO:0000259" key="7">
    <source>
        <dbReference type="Pfam" id="PF00520"/>
    </source>
</evidence>
<name>A0A7S4PY19_9DINO</name>
<dbReference type="GO" id="GO:0098855">
    <property type="term" value="C:HCN channel complex"/>
    <property type="evidence" value="ECO:0007669"/>
    <property type="project" value="TreeGrafter"/>
</dbReference>
<dbReference type="GO" id="GO:0005249">
    <property type="term" value="F:voltage-gated potassium channel activity"/>
    <property type="evidence" value="ECO:0007669"/>
    <property type="project" value="TreeGrafter"/>
</dbReference>
<evidence type="ECO:0000256" key="6">
    <source>
        <dbReference type="SAM" id="Phobius"/>
    </source>
</evidence>
<dbReference type="InterPro" id="IPR014710">
    <property type="entry name" value="RmlC-like_jellyroll"/>
</dbReference>
<organism evidence="8">
    <name type="scientific">Alexandrium monilatum</name>
    <dbReference type="NCBI Taxonomy" id="311494"/>
    <lineage>
        <taxon>Eukaryota</taxon>
        <taxon>Sar</taxon>
        <taxon>Alveolata</taxon>
        <taxon>Dinophyceae</taxon>
        <taxon>Gonyaulacales</taxon>
        <taxon>Pyrocystaceae</taxon>
        <taxon>Alexandrium</taxon>
    </lineage>
</organism>
<feature type="domain" description="Ion transport" evidence="7">
    <location>
        <begin position="382"/>
        <end position="635"/>
    </location>
</feature>
<dbReference type="Pfam" id="PF00520">
    <property type="entry name" value="Ion_trans"/>
    <property type="match status" value="1"/>
</dbReference>
<comment type="subcellular location">
    <subcellularLocation>
        <location evidence="1">Membrane</location>
        <topology evidence="1">Multi-pass membrane protein</topology>
    </subcellularLocation>
</comment>
<keyword evidence="2 6" id="KW-0812">Transmembrane</keyword>
<evidence type="ECO:0000256" key="3">
    <source>
        <dbReference type="ARBA" id="ARBA00022989"/>
    </source>
</evidence>
<evidence type="ECO:0000313" key="8">
    <source>
        <dbReference type="EMBL" id="CAE4564971.1"/>
    </source>
</evidence>
<feature type="transmembrane region" description="Helical" evidence="6">
    <location>
        <begin position="456"/>
        <end position="474"/>
    </location>
</feature>
<evidence type="ECO:0000256" key="1">
    <source>
        <dbReference type="ARBA" id="ARBA00004141"/>
    </source>
</evidence>
<keyword evidence="3 6" id="KW-1133">Transmembrane helix</keyword>
<dbReference type="GO" id="GO:0003254">
    <property type="term" value="P:regulation of membrane depolarization"/>
    <property type="evidence" value="ECO:0007669"/>
    <property type="project" value="TreeGrafter"/>
</dbReference>
<evidence type="ECO:0000256" key="2">
    <source>
        <dbReference type="ARBA" id="ARBA00022692"/>
    </source>
</evidence>
<dbReference type="SUPFAM" id="SSF51206">
    <property type="entry name" value="cAMP-binding domain-like"/>
    <property type="match status" value="1"/>
</dbReference>
<feature type="transmembrane region" description="Helical" evidence="6">
    <location>
        <begin position="607"/>
        <end position="629"/>
    </location>
</feature>
<feature type="region of interest" description="Disordered" evidence="5">
    <location>
        <begin position="191"/>
        <end position="211"/>
    </location>
</feature>
<gene>
    <name evidence="8" type="ORF">AMON00008_LOCUS4590</name>
</gene>
<dbReference type="Gene3D" id="2.60.120.10">
    <property type="entry name" value="Jelly Rolls"/>
    <property type="match status" value="1"/>
</dbReference>
<dbReference type="Gene3D" id="1.10.287.70">
    <property type="match status" value="1"/>
</dbReference>
<dbReference type="EMBL" id="HBNR01007000">
    <property type="protein sequence ID" value="CAE4564971.1"/>
    <property type="molecule type" value="Transcribed_RNA"/>
</dbReference>
<feature type="transmembrane region" description="Helical" evidence="6">
    <location>
        <begin position="522"/>
        <end position="550"/>
    </location>
</feature>
<evidence type="ECO:0000256" key="5">
    <source>
        <dbReference type="SAM" id="MobiDB-lite"/>
    </source>
</evidence>
<protein>
    <recommendedName>
        <fullName evidence="7">Ion transport domain-containing protein</fullName>
    </recommendedName>
</protein>
<dbReference type="AlphaFoldDB" id="A0A7S4PY19"/>
<dbReference type="GO" id="GO:0035725">
    <property type="term" value="P:sodium ion transmembrane transport"/>
    <property type="evidence" value="ECO:0007669"/>
    <property type="project" value="TreeGrafter"/>
</dbReference>
<dbReference type="InterPro" id="IPR018490">
    <property type="entry name" value="cNMP-bd_dom_sf"/>
</dbReference>
<evidence type="ECO:0000256" key="4">
    <source>
        <dbReference type="ARBA" id="ARBA00023136"/>
    </source>
</evidence>